<comment type="subcellular location">
    <subcellularLocation>
        <location evidence="1">Membrane</location>
        <topology evidence="1">Single-pass membrane protein</topology>
    </subcellularLocation>
</comment>
<dbReference type="PANTHER" id="PTHR36985">
    <property type="entry name" value="TRANSLOCATION AND ASSEMBLY MODULE SUBUNIT TAMB"/>
    <property type="match status" value="1"/>
</dbReference>
<feature type="transmembrane region" description="Helical" evidence="5">
    <location>
        <begin position="7"/>
        <end position="28"/>
    </location>
</feature>
<keyword evidence="8" id="KW-1185">Reference proteome</keyword>
<dbReference type="InterPro" id="IPR007452">
    <property type="entry name" value="TamB_C"/>
</dbReference>
<proteinExistence type="predicted"/>
<dbReference type="HOGENOM" id="CLU_002997_0_0_10"/>
<evidence type="ECO:0000256" key="3">
    <source>
        <dbReference type="ARBA" id="ARBA00022989"/>
    </source>
</evidence>
<evidence type="ECO:0000256" key="4">
    <source>
        <dbReference type="ARBA" id="ARBA00023136"/>
    </source>
</evidence>
<dbReference type="Proteomes" id="UP000004394">
    <property type="component" value="Unassembled WGS sequence"/>
</dbReference>
<gene>
    <name evidence="7" type="ORF">HMPREF0658_2022</name>
</gene>
<dbReference type="STRING" id="862515.HMPREF0658_2022"/>
<protein>
    <recommendedName>
        <fullName evidence="6">Translocation and assembly module TamB C-terminal domain-containing protein</fullName>
    </recommendedName>
</protein>
<dbReference type="EMBL" id="AEEI01000056">
    <property type="protein sequence ID" value="EFM01015.1"/>
    <property type="molecule type" value="Genomic_DNA"/>
</dbReference>
<reference evidence="7" key="1">
    <citation type="submission" date="2010-07" db="EMBL/GenBank/DDBJ databases">
        <authorList>
            <person name="Muzny D."/>
            <person name="Qin X."/>
            <person name="Deng J."/>
            <person name="Jiang H."/>
            <person name="Liu Y."/>
            <person name="Qu J."/>
            <person name="Song X.-Z."/>
            <person name="Zhang L."/>
            <person name="Thornton R."/>
            <person name="Coyle M."/>
            <person name="Francisco L."/>
            <person name="Jackson L."/>
            <person name="Javaid M."/>
            <person name="Korchina V."/>
            <person name="Kovar C."/>
            <person name="Mata R."/>
            <person name="Mathew T."/>
            <person name="Ngo R."/>
            <person name="Nguyen L."/>
            <person name="Nguyen N."/>
            <person name="Okwuonu G."/>
            <person name="Ongeri F."/>
            <person name="Pham C."/>
            <person name="Simmons D."/>
            <person name="Wilczek-Boney K."/>
            <person name="Hale W."/>
            <person name="Jakkamsetti A."/>
            <person name="Pham P."/>
            <person name="Ruth R."/>
            <person name="San Lucas F."/>
            <person name="Warren J."/>
            <person name="Zhang J."/>
            <person name="Zhao Z."/>
            <person name="Zhou C."/>
            <person name="Zhu D."/>
            <person name="Lee S."/>
            <person name="Bess C."/>
            <person name="Blankenburg K."/>
            <person name="Forbes L."/>
            <person name="Fu Q."/>
            <person name="Gubbala S."/>
            <person name="Hirani K."/>
            <person name="Jayaseelan J.C."/>
            <person name="Lara F."/>
            <person name="Munidasa M."/>
            <person name="Palculict T."/>
            <person name="Patil S."/>
            <person name="Pu L.-L."/>
            <person name="Saada N."/>
            <person name="Tang L."/>
            <person name="Weissenberger G."/>
            <person name="Zhu Y."/>
            <person name="Hemphill L."/>
            <person name="Shang Y."/>
            <person name="Youmans B."/>
            <person name="Ayvaz T."/>
            <person name="Ross M."/>
            <person name="Santibanez J."/>
            <person name="Aqrawi P."/>
            <person name="Gross S."/>
            <person name="Joshi V."/>
            <person name="Fowler G."/>
            <person name="Nazareth L."/>
            <person name="Reid J."/>
            <person name="Worley K."/>
            <person name="Petrosino J."/>
            <person name="Highlander S."/>
            <person name="Gibbs R."/>
        </authorList>
    </citation>
    <scope>NUCLEOTIDE SEQUENCE [LARGE SCALE GENOMIC DNA]</scope>
    <source>
        <strain evidence="7">DSM 16973</strain>
    </source>
</reference>
<feature type="domain" description="Translocation and assembly module TamB C-terminal" evidence="6">
    <location>
        <begin position="1094"/>
        <end position="1486"/>
    </location>
</feature>
<evidence type="ECO:0000256" key="1">
    <source>
        <dbReference type="ARBA" id="ARBA00004167"/>
    </source>
</evidence>
<dbReference type="GO" id="GO:0005886">
    <property type="term" value="C:plasma membrane"/>
    <property type="evidence" value="ECO:0007669"/>
    <property type="project" value="InterPro"/>
</dbReference>
<evidence type="ECO:0000259" key="6">
    <source>
        <dbReference type="Pfam" id="PF04357"/>
    </source>
</evidence>
<dbReference type="BioCyc" id="PMAR862515-HMP:GMOO-2050-MONOMER"/>
<dbReference type="Pfam" id="PF04357">
    <property type="entry name" value="TamB"/>
    <property type="match status" value="1"/>
</dbReference>
<name>E0NV17_9BACT</name>
<dbReference type="PANTHER" id="PTHR36985:SF1">
    <property type="entry name" value="TRANSLOCATION AND ASSEMBLY MODULE SUBUNIT TAMB"/>
    <property type="match status" value="1"/>
</dbReference>
<evidence type="ECO:0000256" key="2">
    <source>
        <dbReference type="ARBA" id="ARBA00022692"/>
    </source>
</evidence>
<keyword evidence="4 5" id="KW-0472">Membrane</keyword>
<keyword evidence="3 5" id="KW-1133">Transmembrane helix</keyword>
<dbReference type="eggNOG" id="COG2911">
    <property type="taxonomic scope" value="Bacteria"/>
</dbReference>
<evidence type="ECO:0000313" key="7">
    <source>
        <dbReference type="EMBL" id="EFM01015.1"/>
    </source>
</evidence>
<accession>E0NV17</accession>
<sequence length="1539" mass="171790">MNKYIKWGSCIVLAPVLLFFILVVLLYIPPIQNWAVRQVTAYVSTKTEWDVAVQRVNLSFPLDLSVEGVKILQQNDSLPQVKDTVADVERMVVDVRLLPLFHQQVEIDALELNHVKFNTVDLVPEARVRGTVARLFIESHGIDLTGEMLKVNTAQLKGANISVALSDTVPPDTSESKNRWKIMAEKLDIADSRITLHTPGDTLQIAAYLGKVAVRNGLFDLLKGAYNVKSLDWTEGQLTCDRRFAPRQAGLDANHLALNDIAIGIDSFAYLAPKLDFSLRSCTFREKSGIRISQLAGRVSIDSTRIALSALQIRTPESSFQARFEMDMNAFAEHHPGKFYARFHGALGKQDLLMFMGSLPKDFRRRYPNYPLTVQGLLKGNLQRIDIVGIHANLPTAFHLRANGYVVHPTTPERLKADVSLDLKTLDIGFATTLLDRSLMQQLRIPRGIGLTARLKADGTRYAATFHANEGGGRLQGTANIDTRTMTYNAHLTAHRLPLQHFLPDRALHPFSGYMEVQGKGTDMLSPHTRLTGRARITSFTYDRWKLDGMQANIGLSGGKAQVSVDSHNPLLDGRIDFSALLGRKNVQGTLACDLKKADLYHLRLTEQPLVVSLCAHVDMASDMNEYYRVQGLMSDLTVYEKEKPHRPQDIVLDAMTRRDTTYAKADCGDFHIELNARGGYRRLMKQGNLLWQEVGRQLKARHIDQERFRARLPQAHLYLTAGNDNMFVKMLRRYCCEWQAARINMTSSPVAGLNGDAYIEALTVDSVQLDTVRFNILSDAHGMSYQGQVRNNKKNKQYVFNALFNGALHEKGASLTSRLYDGKGQLGIGIDLAASVEPNGMRLQISDSTAILGYKTFHVNDSNYVYLSDDRRVSANVKLRADDGTGVQVYTNDDNHDVLQDITVSLNSFDLEKVMSVIPYTPDMSGVMNGDFHVIQTKTDVSISSAISVKNLSYEKSLMGNVSTEFVYTPRTDGSHAIDGFLYSDGREVGTLSGIYDTKSGGLLNAKLGLNHMPLSMVNGFIPDHLIGFKGYAEGEIDVKGTMSRPQVNGEVLLDSAFMVSEAYGIELRFDDDPVRIVNSHLLFENFNMYAHNDSPLTTYGELDFSNTERMTLDLRMRAANYLLIDAKESTRSEAFGKAFVNFFGRMRGPLDNLSLKGKLDVLGTTDLTYILRDSPLTTDNQLDELVKFTSFADSTALVVDRPPLTGFNMDVSMSIDAGARVLCALNTDKSNYVDLMGGGDLRMQYNVADHIRLTGKYTLNNGEMKYSLPVIPLKTFTIQDGSYIEFSGDPMNPRLNITATEEVKAGVSTDGVNTRMVTFTCGVIITKTLANMGLEFIIDAPEDVALHTELQSMTKEERSKLAVTMLTTGMYLTDGNTNNFTMNSALSAFLNSQINTISGNALRTLDVSFGMDNSTDASGSIHTDYSFKFAKRFWNNRLRIVVGGKVSTGNDVYNQNNTFFDNVAFEYRLGATSNRYVKLFYNRNSYDWLEGNVGEYGGGFIWRRKLQHFRDILRFKSDKQEIPPVEPDTINTKTNEK</sequence>
<comment type="caution">
    <text evidence="7">The sequence shown here is derived from an EMBL/GenBank/DDBJ whole genome shotgun (WGS) entry which is preliminary data.</text>
</comment>
<dbReference type="RefSeq" id="WP_006950376.1">
    <property type="nucleotide sequence ID" value="NZ_GL397214.1"/>
</dbReference>
<keyword evidence="2 5" id="KW-0812">Transmembrane</keyword>
<evidence type="ECO:0000313" key="8">
    <source>
        <dbReference type="Proteomes" id="UP000004394"/>
    </source>
</evidence>
<evidence type="ECO:0000256" key="5">
    <source>
        <dbReference type="SAM" id="Phobius"/>
    </source>
</evidence>
<dbReference type="GO" id="GO:0009306">
    <property type="term" value="P:protein secretion"/>
    <property type="evidence" value="ECO:0007669"/>
    <property type="project" value="InterPro"/>
</dbReference>
<organism evidence="7 8">
    <name type="scientific">Hoylesella marshii DSM 16973 = JCM 13450</name>
    <dbReference type="NCBI Taxonomy" id="862515"/>
    <lineage>
        <taxon>Bacteria</taxon>
        <taxon>Pseudomonadati</taxon>
        <taxon>Bacteroidota</taxon>
        <taxon>Bacteroidia</taxon>
        <taxon>Bacteroidales</taxon>
        <taxon>Prevotellaceae</taxon>
        <taxon>Hoylesella</taxon>
    </lineage>
</organism>